<sequence>MSNDRIHRFHTSVSGIELPAQFTFPFHYVPHPLAVAAAGEVMRYVATRVEWRHELQAGKMLGVLVVTGDNGLGYLAAFSGNLCHSNDWDYFVPPVYDLLQPRGEFRRGEAAITHLNHVIAQLEHDGQAAACQRRIEELEMQCRVHVAQWKSTMRASKQLRDAMRANGSLKPQQEQALIAESQYQKAELKRIKRASAREIDAERARLEEHESRVAQLKQRRKTMSEALQERIFRLFVVSNARGERKDLVDVFSSYYGCKRLPPAGTGECCGPKLLQYAYGHHLQPVCMAEFWYGRSPVGEVRHHGHYYPACQSKCRPLLDFMLQGLDVESNPLAQPSAETVDGERLDIVYDDPWIMVVDKPAGMPTVPGKQCAVSLLDRLRQLLPQATGPLVVHRLDQMTSGLVLVAKTKEVHKELQRQFAEHSIKKRYTAVVAGQVQGETGVIDLPLRPDIDDRPRQLVDPRHGKPAVTRWKVIKRGHDGTTRIAFYPLTGRTHQLRVHASHPGGLNAPIVGDMLYGTAGSRLCLHAESIAFVHPVTHKEVTVESKAKF</sequence>
<dbReference type="PANTHER" id="PTHR21600:SF89">
    <property type="entry name" value="RIBOSOMAL LARGE SUBUNIT PSEUDOURIDINE SYNTHASE A"/>
    <property type="match status" value="1"/>
</dbReference>
<dbReference type="GO" id="GO:0000455">
    <property type="term" value="P:enzyme-directed rRNA pseudouridine synthesis"/>
    <property type="evidence" value="ECO:0007669"/>
    <property type="project" value="TreeGrafter"/>
</dbReference>
<keyword evidence="1" id="KW-0175">Coiled coil</keyword>
<name>A0A6L5X7N0_9BACT</name>
<dbReference type="Proteomes" id="UP000483362">
    <property type="component" value="Unassembled WGS sequence"/>
</dbReference>
<evidence type="ECO:0000256" key="1">
    <source>
        <dbReference type="SAM" id="Coils"/>
    </source>
</evidence>
<dbReference type="RefSeq" id="WP_154327942.1">
    <property type="nucleotide sequence ID" value="NZ_CP045696.1"/>
</dbReference>
<protein>
    <submittedName>
        <fullName evidence="3">RNA pseudouridine synthase</fullName>
    </submittedName>
</protein>
<comment type="caution">
    <text evidence="3">The sequence shown here is derived from an EMBL/GenBank/DDBJ whole genome shotgun (WGS) entry which is preliminary data.</text>
</comment>
<dbReference type="GO" id="GO:0140098">
    <property type="term" value="F:catalytic activity, acting on RNA"/>
    <property type="evidence" value="ECO:0007669"/>
    <property type="project" value="UniProtKB-ARBA"/>
</dbReference>
<dbReference type="GO" id="GO:0009982">
    <property type="term" value="F:pseudouridine synthase activity"/>
    <property type="evidence" value="ECO:0007669"/>
    <property type="project" value="InterPro"/>
</dbReference>
<gene>
    <name evidence="3" type="ORF">FYJ29_00550</name>
</gene>
<dbReference type="PROSITE" id="PS01129">
    <property type="entry name" value="PSI_RLU"/>
    <property type="match status" value="1"/>
</dbReference>
<evidence type="ECO:0000259" key="2">
    <source>
        <dbReference type="Pfam" id="PF00849"/>
    </source>
</evidence>
<dbReference type="GO" id="GO:0003723">
    <property type="term" value="F:RNA binding"/>
    <property type="evidence" value="ECO:0007669"/>
    <property type="project" value="InterPro"/>
</dbReference>
<dbReference type="InterPro" id="IPR006145">
    <property type="entry name" value="PsdUridine_synth_RsuA/RluA"/>
</dbReference>
<keyword evidence="4" id="KW-1185">Reference proteome</keyword>
<dbReference type="CDD" id="cd02869">
    <property type="entry name" value="PseudoU_synth_RluA_like"/>
    <property type="match status" value="1"/>
</dbReference>
<dbReference type="Pfam" id="PF00849">
    <property type="entry name" value="PseudoU_synth_2"/>
    <property type="match status" value="1"/>
</dbReference>
<dbReference type="Gene3D" id="3.30.2350.10">
    <property type="entry name" value="Pseudouridine synthase"/>
    <property type="match status" value="1"/>
</dbReference>
<dbReference type="AlphaFoldDB" id="A0A6L5X7N0"/>
<proteinExistence type="predicted"/>
<evidence type="ECO:0000313" key="4">
    <source>
        <dbReference type="Proteomes" id="UP000483362"/>
    </source>
</evidence>
<dbReference type="InterPro" id="IPR020103">
    <property type="entry name" value="PsdUridine_synth_cat_dom_sf"/>
</dbReference>
<dbReference type="SUPFAM" id="SSF55120">
    <property type="entry name" value="Pseudouridine synthase"/>
    <property type="match status" value="1"/>
</dbReference>
<dbReference type="EMBL" id="VULT01000001">
    <property type="protein sequence ID" value="MSS16270.1"/>
    <property type="molecule type" value="Genomic_DNA"/>
</dbReference>
<accession>A0A6L5X7N0</accession>
<dbReference type="PANTHER" id="PTHR21600">
    <property type="entry name" value="MITOCHONDRIAL RNA PSEUDOURIDINE SYNTHASE"/>
    <property type="match status" value="1"/>
</dbReference>
<evidence type="ECO:0000313" key="3">
    <source>
        <dbReference type="EMBL" id="MSS16270.1"/>
    </source>
</evidence>
<organism evidence="3 4">
    <name type="scientific">Sodaliphilus pleomorphus</name>
    <dbReference type="NCBI Taxonomy" id="2606626"/>
    <lineage>
        <taxon>Bacteria</taxon>
        <taxon>Pseudomonadati</taxon>
        <taxon>Bacteroidota</taxon>
        <taxon>Bacteroidia</taxon>
        <taxon>Bacteroidales</taxon>
        <taxon>Muribaculaceae</taxon>
        <taxon>Sodaliphilus</taxon>
    </lineage>
</organism>
<feature type="coiled-coil region" evidence="1">
    <location>
        <begin position="192"/>
        <end position="226"/>
    </location>
</feature>
<feature type="domain" description="Pseudouridine synthase RsuA/RluA-like" evidence="2">
    <location>
        <begin position="355"/>
        <end position="502"/>
    </location>
</feature>
<dbReference type="InterPro" id="IPR050188">
    <property type="entry name" value="RluA_PseudoU_synthase"/>
</dbReference>
<reference evidence="3 4" key="1">
    <citation type="submission" date="2019-08" db="EMBL/GenBank/DDBJ databases">
        <title>In-depth cultivation of the pig gut microbiome towards novel bacterial diversity and tailored functional studies.</title>
        <authorList>
            <person name="Wylensek D."/>
            <person name="Hitch T.C.A."/>
            <person name="Clavel T."/>
        </authorList>
    </citation>
    <scope>NUCLEOTIDE SEQUENCE [LARGE SCALE GENOMIC DNA]</scope>
    <source>
        <strain evidence="3 4">Oil-RF-744-WCA-WT-10</strain>
    </source>
</reference>
<dbReference type="InterPro" id="IPR006224">
    <property type="entry name" value="PsdUridine_synth_RluA-like_CS"/>
</dbReference>